<dbReference type="EMBL" id="WKEW01000180">
    <property type="protein sequence ID" value="MCF5060845.1"/>
    <property type="molecule type" value="Genomic_DNA"/>
</dbReference>
<dbReference type="Pfam" id="PF13191">
    <property type="entry name" value="AAA_16"/>
    <property type="match status" value="1"/>
</dbReference>
<reference evidence="3 4" key="1">
    <citation type="submission" date="2019-11" db="EMBL/GenBank/DDBJ databases">
        <title>Epiphytic Pseudomonas syringae from cherry orchards.</title>
        <authorList>
            <person name="Hulin M.T."/>
        </authorList>
    </citation>
    <scope>NUCLEOTIDE SEQUENCE [LARGE SCALE GENOMIC DNA]</scope>
    <source>
        <strain evidence="3 4">PA-6-9F</strain>
    </source>
</reference>
<sequence>MIGLLSQFNLFISTTPVKDVVDFRLQNEHAGHLAYHQADLRTLDASLKRGIFDLRDYLDRYVSTSEQPKAMAELGVAIAHHLLGPQIFQELQQGHHQRTLCVHLPTVTGEQDSLAAAMARVAWEIARQDEQSAPLGERNLLVRVTYATALAPSPPLTLRADEALRVLFIFAQSRGSQPLGARMERRELLRMFKQKIYPKRRVVAHFLTHGVTRQRLVDQIQEHSGYHIVHWSGHGTLNQLDLASPGGAKNSISGDELVRLFNDAGGFLPRLVFLGACQSGDSLQPRDWRDFFSIAQGHDRPIKASADNSPGACGIAYALLKGGIPSVVAMRFAVNDDYARELAIRFYRGLLADVSAKDAAAALNQARKELANRTNTLGFAIGDHATAVLYGAEQPGLVLAAGPSPGTFAQSNRLHQIAELTSVSHEHFVGRTWELADLGADFIGSREGPEVTPVAIITGLGGMGKTALVAEALELWADRFKWVLLYQCKPSALVFEATLLDIHRKLDAELGIYNAHVQQCPADRIYREATPTFTGAERTQRLIHNLIRALQHEAILLVLDNFETNLKPTSEPVDGQPFWSSQDPSWDTCLAALSIGLQGSRSRVLITSRLPLKALASATAFSVLLGPLPAREAALYLRAHPVLSHMANSSDEAISSLAMRLLNASRFHPLLMDRFTRLAADPAFHGQLLSALETLERTGNFSALPDLFATTPYHRDERVYLDNALAVSLDQFIQHLSVDRRQLLWVISLANEVITLALLESVNAALKLPEMGALLRTLVSVGLVNEDNHTCVPPMPHLTCHEVVRERIQAWMEHAVEDRGVLNENVIRRAYGQFLKDYFLAMRHKDMDAALQAGSQALIYCVQGQAWDQMEYFLSSLVTSALGPGMVETLIPHLQTAAQSVQEDSQRLFFLNCLGDALSAAGSLEASSQAYHQAAILARAATENGEGDTHEAWGKLAVICSNWAIVYSIQGNFVNARKCYVESSEAEKHGSRPPIHLLINELQMLNLDIRSGGIEEAEHQVTERLERLMQWWDCYSAGLPVPEAPSSEMLTRAIIGALHISLRIDVQKRDWPKALLKADKVLEIEKSVSRSLEDIAETRFDRATVLMHLPEHLDEARAELEQCNQIFHNVPRMRARTLTALANLAANQGELKQAITLERRALVLHEQGPDPRTRAASHSNLASYLSHQGRSADLQIQALHRMAGIIYCVEAGMGQDFSDVMRGYTYDCLRAKDTGTSVTAPTVAELVKAPGFCALSLWLEARQVDFDDLQARIDALVQALHTALSNQPPSEPSVDA</sequence>
<organism evidence="3 4">
    <name type="scientific">Pseudomonas proteolytica</name>
    <dbReference type="NCBI Taxonomy" id="219574"/>
    <lineage>
        <taxon>Bacteria</taxon>
        <taxon>Pseudomonadati</taxon>
        <taxon>Pseudomonadota</taxon>
        <taxon>Gammaproteobacteria</taxon>
        <taxon>Pseudomonadales</taxon>
        <taxon>Pseudomonadaceae</taxon>
        <taxon>Pseudomonas</taxon>
    </lineage>
</organism>
<name>A0AAW5ADJ4_9PSED</name>
<dbReference type="InterPro" id="IPR024983">
    <property type="entry name" value="CHAT_dom"/>
</dbReference>
<dbReference type="InterPro" id="IPR011990">
    <property type="entry name" value="TPR-like_helical_dom_sf"/>
</dbReference>
<dbReference type="PANTHER" id="PTHR47691">
    <property type="entry name" value="REGULATOR-RELATED"/>
    <property type="match status" value="1"/>
</dbReference>
<dbReference type="SUPFAM" id="SSF52540">
    <property type="entry name" value="P-loop containing nucleoside triphosphate hydrolases"/>
    <property type="match status" value="1"/>
</dbReference>
<dbReference type="InterPro" id="IPR027417">
    <property type="entry name" value="P-loop_NTPase"/>
</dbReference>
<feature type="domain" description="Orc1-like AAA ATPase" evidence="2">
    <location>
        <begin position="428"/>
        <end position="580"/>
    </location>
</feature>
<evidence type="ECO:0000313" key="3">
    <source>
        <dbReference type="EMBL" id="MCF5060845.1"/>
    </source>
</evidence>
<evidence type="ECO:0000259" key="1">
    <source>
        <dbReference type="Pfam" id="PF12770"/>
    </source>
</evidence>
<keyword evidence="4" id="KW-1185">Reference proteome</keyword>
<evidence type="ECO:0000259" key="2">
    <source>
        <dbReference type="Pfam" id="PF13191"/>
    </source>
</evidence>
<dbReference type="SUPFAM" id="SSF48452">
    <property type="entry name" value="TPR-like"/>
    <property type="match status" value="2"/>
</dbReference>
<dbReference type="Proteomes" id="UP000814172">
    <property type="component" value="Unassembled WGS sequence"/>
</dbReference>
<feature type="domain" description="CHAT" evidence="1">
    <location>
        <begin position="115"/>
        <end position="375"/>
    </location>
</feature>
<dbReference type="PANTHER" id="PTHR47691:SF3">
    <property type="entry name" value="HTH-TYPE TRANSCRIPTIONAL REGULATOR RV0890C-RELATED"/>
    <property type="match status" value="1"/>
</dbReference>
<dbReference type="Gene3D" id="1.25.40.10">
    <property type="entry name" value="Tetratricopeptide repeat domain"/>
    <property type="match status" value="2"/>
</dbReference>
<gene>
    <name evidence="3" type="ORF">GIW75_28350</name>
</gene>
<dbReference type="InterPro" id="IPR041664">
    <property type="entry name" value="AAA_16"/>
</dbReference>
<protein>
    <submittedName>
        <fullName evidence="3">CHAT domain-containing protein</fullName>
    </submittedName>
</protein>
<evidence type="ECO:0000313" key="4">
    <source>
        <dbReference type="Proteomes" id="UP000814172"/>
    </source>
</evidence>
<comment type="caution">
    <text evidence="3">The sequence shown here is derived from an EMBL/GenBank/DDBJ whole genome shotgun (WGS) entry which is preliminary data.</text>
</comment>
<dbReference type="Pfam" id="PF12770">
    <property type="entry name" value="CHAT"/>
    <property type="match status" value="1"/>
</dbReference>
<proteinExistence type="predicted"/>
<accession>A0AAW5ADJ4</accession>
<dbReference type="Gene3D" id="3.40.50.300">
    <property type="entry name" value="P-loop containing nucleotide triphosphate hydrolases"/>
    <property type="match status" value="1"/>
</dbReference>